<dbReference type="PANTHER" id="PTHR30038">
    <property type="entry name" value="ALDEHYDE FERREDOXIN OXIDOREDUCTASE"/>
    <property type="match status" value="1"/>
</dbReference>
<feature type="domain" description="Aldehyde ferredoxin oxidoreductase C-terminal" evidence="1">
    <location>
        <begin position="32"/>
        <end position="91"/>
    </location>
</feature>
<dbReference type="Pfam" id="PF01314">
    <property type="entry name" value="AFOR_C"/>
    <property type="match status" value="1"/>
</dbReference>
<dbReference type="InterPro" id="IPR051919">
    <property type="entry name" value="W-dependent_AOR"/>
</dbReference>
<dbReference type="PANTHER" id="PTHR30038:SF7">
    <property type="entry name" value="TUNGSTEN-CONTAINING GLYCERALDEHYDE-3-PHOSPHATE:FERREDOXIN OXIDOREDUCTASE"/>
    <property type="match status" value="1"/>
</dbReference>
<gene>
    <name evidence="2" type="ORF">LHHCGPCL_00007</name>
</gene>
<dbReference type="GO" id="GO:0051536">
    <property type="term" value="F:iron-sulfur cluster binding"/>
    <property type="evidence" value="ECO:0007669"/>
    <property type="project" value="InterPro"/>
</dbReference>
<evidence type="ECO:0000259" key="1">
    <source>
        <dbReference type="Pfam" id="PF01314"/>
    </source>
</evidence>
<reference evidence="2" key="1">
    <citation type="submission" date="2020-06" db="EMBL/GenBank/DDBJ databases">
        <title>Unique genomic features of the anaerobic methanotrophic archaea.</title>
        <authorList>
            <person name="Chadwick G.L."/>
            <person name="Skennerton C.T."/>
            <person name="Laso-Perez R."/>
            <person name="Leu A.O."/>
            <person name="Speth D.R."/>
            <person name="Yu H."/>
            <person name="Morgan-Lang C."/>
            <person name="Hatzenpichler R."/>
            <person name="Goudeau D."/>
            <person name="Malmstrom R."/>
            <person name="Brazelton W.J."/>
            <person name="Woyke T."/>
            <person name="Hallam S.J."/>
            <person name="Tyson G.W."/>
            <person name="Wegener G."/>
            <person name="Boetius A."/>
            <person name="Orphan V."/>
        </authorList>
    </citation>
    <scope>NUCLEOTIDE SEQUENCE</scope>
</reference>
<accession>A0A7G9ZCF8</accession>
<name>A0A7G9ZCF8_9EURY</name>
<organism evidence="2">
    <name type="scientific">Candidatus Methanophaga sp. ANME-1 ERB7</name>
    <dbReference type="NCBI Taxonomy" id="2759913"/>
    <lineage>
        <taxon>Archaea</taxon>
        <taxon>Methanobacteriati</taxon>
        <taxon>Methanobacteriota</taxon>
        <taxon>Stenosarchaea group</taxon>
        <taxon>Methanomicrobia</taxon>
        <taxon>Candidatus Methanophagales</taxon>
        <taxon>Candidatus Methanophagaceae</taxon>
        <taxon>Candidatus Methanophaga</taxon>
    </lineage>
</organism>
<dbReference type="GO" id="GO:0016625">
    <property type="term" value="F:oxidoreductase activity, acting on the aldehyde or oxo group of donors, iron-sulfur protein as acceptor"/>
    <property type="evidence" value="ECO:0007669"/>
    <property type="project" value="InterPro"/>
</dbReference>
<evidence type="ECO:0000313" key="2">
    <source>
        <dbReference type="EMBL" id="QNO57942.1"/>
    </source>
</evidence>
<dbReference type="Gene3D" id="1.10.569.10">
    <property type="entry name" value="Aldehyde Ferredoxin Oxidoreductase Protein, subunit A, domain 2"/>
    <property type="match status" value="1"/>
</dbReference>
<protein>
    <recommendedName>
        <fullName evidence="1">Aldehyde ferredoxin oxidoreductase C-terminal domain-containing protein</fullName>
    </recommendedName>
</protein>
<dbReference type="InterPro" id="IPR013984">
    <property type="entry name" value="Ald_Fedxn_OxRdtase_dom2"/>
</dbReference>
<dbReference type="InterPro" id="IPR036021">
    <property type="entry name" value="Tungsten_al_ferr_oxy-like_C"/>
</dbReference>
<dbReference type="SUPFAM" id="SSF48310">
    <property type="entry name" value="Aldehyde ferredoxin oxidoreductase, C-terminal domains"/>
    <property type="match status" value="1"/>
</dbReference>
<dbReference type="EMBL" id="MT631708">
    <property type="protein sequence ID" value="QNO57942.1"/>
    <property type="molecule type" value="Genomic_DNA"/>
</dbReference>
<dbReference type="InterPro" id="IPR001203">
    <property type="entry name" value="OxRdtase_Ald_Fedxn_C"/>
</dbReference>
<sequence length="93" mass="10242">MRNFRKNLLNASSKQGRSTDMSCMLNLPAPLASCGEPCPLSCKKIYHEHKKDYKPYEALGPNSGIFDQRAAEKAVKEVEVMGFDAIAFGNMGS</sequence>
<proteinExistence type="predicted"/>
<dbReference type="AlphaFoldDB" id="A0A7G9ZCF8"/>
<dbReference type="GO" id="GO:0009055">
    <property type="term" value="F:electron transfer activity"/>
    <property type="evidence" value="ECO:0007669"/>
    <property type="project" value="InterPro"/>
</dbReference>